<dbReference type="AlphaFoldDB" id="A0A167RXJ8"/>
<dbReference type="EMBL" id="AZHD01000011">
    <property type="protein sequence ID" value="OAA59037.1"/>
    <property type="molecule type" value="Genomic_DNA"/>
</dbReference>
<dbReference type="SUPFAM" id="SSF51445">
    <property type="entry name" value="(Trans)glycosidases"/>
    <property type="match status" value="1"/>
</dbReference>
<dbReference type="InterPro" id="IPR001360">
    <property type="entry name" value="Glyco_hydro_1"/>
</dbReference>
<proteinExistence type="predicted"/>
<dbReference type="GO" id="GO:0004553">
    <property type="term" value="F:hydrolase activity, hydrolyzing O-glycosyl compounds"/>
    <property type="evidence" value="ECO:0007669"/>
    <property type="project" value="InterPro"/>
</dbReference>
<dbReference type="STRING" id="1081102.A0A167RXJ8"/>
<dbReference type="Proteomes" id="UP000076874">
    <property type="component" value="Unassembled WGS sequence"/>
</dbReference>
<dbReference type="InterPro" id="IPR017853">
    <property type="entry name" value="GH"/>
</dbReference>
<feature type="region of interest" description="Disordered" evidence="1">
    <location>
        <begin position="92"/>
        <end position="138"/>
    </location>
</feature>
<evidence type="ECO:0000313" key="2">
    <source>
        <dbReference type="EMBL" id="OAA59037.1"/>
    </source>
</evidence>
<dbReference type="Gene3D" id="3.20.20.80">
    <property type="entry name" value="Glycosidases"/>
    <property type="match status" value="1"/>
</dbReference>
<accession>A0A167RXJ8</accession>
<organism evidence="2 3">
    <name type="scientific">Niveomyces insectorum RCEF 264</name>
    <dbReference type="NCBI Taxonomy" id="1081102"/>
    <lineage>
        <taxon>Eukaryota</taxon>
        <taxon>Fungi</taxon>
        <taxon>Dikarya</taxon>
        <taxon>Ascomycota</taxon>
        <taxon>Pezizomycotina</taxon>
        <taxon>Sordariomycetes</taxon>
        <taxon>Hypocreomycetidae</taxon>
        <taxon>Hypocreales</taxon>
        <taxon>Cordycipitaceae</taxon>
        <taxon>Niveomyces</taxon>
    </lineage>
</organism>
<sequence>MNITNPSGKSEEKPEGPSRTNGENADGVFYSSLVDQLLAHNITPVVFLYHWDVPRRSTTATDRFWTRPLRPRLIRAPWRPLQDMDHLHLRAPQRYAGPGHSRATNTATRTEPWRAVTPLSSRTPPSFSLRSKGPSSSC</sequence>
<dbReference type="OrthoDB" id="65569at2759"/>
<keyword evidence="3" id="KW-1185">Reference proteome</keyword>
<protein>
    <submittedName>
        <fullName evidence="2">Glycoside hydrolase, family 1</fullName>
    </submittedName>
</protein>
<reference evidence="2 3" key="1">
    <citation type="journal article" date="2016" name="Genome Biol. Evol.">
        <title>Divergent and convergent evolution of fungal pathogenicity.</title>
        <authorList>
            <person name="Shang Y."/>
            <person name="Xiao G."/>
            <person name="Zheng P."/>
            <person name="Cen K."/>
            <person name="Zhan S."/>
            <person name="Wang C."/>
        </authorList>
    </citation>
    <scope>NUCLEOTIDE SEQUENCE [LARGE SCALE GENOMIC DNA]</scope>
    <source>
        <strain evidence="2 3">RCEF 264</strain>
    </source>
</reference>
<dbReference type="GO" id="GO:0005975">
    <property type="term" value="P:carbohydrate metabolic process"/>
    <property type="evidence" value="ECO:0007669"/>
    <property type="project" value="InterPro"/>
</dbReference>
<gene>
    <name evidence="2" type="ORF">SPI_06239</name>
</gene>
<feature type="region of interest" description="Disordered" evidence="1">
    <location>
        <begin position="1"/>
        <end position="24"/>
    </location>
</feature>
<comment type="caution">
    <text evidence="2">The sequence shown here is derived from an EMBL/GenBank/DDBJ whole genome shotgun (WGS) entry which is preliminary data.</text>
</comment>
<dbReference type="Pfam" id="PF00232">
    <property type="entry name" value="Glyco_hydro_1"/>
    <property type="match status" value="1"/>
</dbReference>
<keyword evidence="2" id="KW-0378">Hydrolase</keyword>
<name>A0A167RXJ8_9HYPO</name>
<evidence type="ECO:0000313" key="3">
    <source>
        <dbReference type="Proteomes" id="UP000076874"/>
    </source>
</evidence>
<evidence type="ECO:0000256" key="1">
    <source>
        <dbReference type="SAM" id="MobiDB-lite"/>
    </source>
</evidence>
<feature type="compositionally biased region" description="Polar residues" evidence="1">
    <location>
        <begin position="118"/>
        <end position="138"/>
    </location>
</feature>